<dbReference type="AlphaFoldDB" id="A0A9Q0FML9"/>
<dbReference type="Proteomes" id="UP001141552">
    <property type="component" value="Unassembled WGS sequence"/>
</dbReference>
<dbReference type="PROSITE" id="PS51375">
    <property type="entry name" value="PPR"/>
    <property type="match status" value="9"/>
</dbReference>
<gene>
    <name evidence="5" type="ORF">Tsubulata_014218</name>
</gene>
<feature type="repeat" description="PPR" evidence="3">
    <location>
        <begin position="485"/>
        <end position="519"/>
    </location>
</feature>
<feature type="repeat" description="PPR" evidence="3">
    <location>
        <begin position="729"/>
        <end position="763"/>
    </location>
</feature>
<evidence type="ECO:0000256" key="2">
    <source>
        <dbReference type="ARBA" id="ARBA00022737"/>
    </source>
</evidence>
<reference evidence="5" key="2">
    <citation type="journal article" date="2023" name="Plants (Basel)">
        <title>Annotation of the Turnera subulata (Passifloraceae) Draft Genome Reveals the S-Locus Evolved after the Divergence of Turneroideae from Passifloroideae in a Stepwise Manner.</title>
        <authorList>
            <person name="Henning P.M."/>
            <person name="Roalson E.H."/>
            <person name="Mir W."/>
            <person name="McCubbin A.G."/>
            <person name="Shore J.S."/>
        </authorList>
    </citation>
    <scope>NUCLEOTIDE SEQUENCE</scope>
    <source>
        <strain evidence="5">F60SS</strain>
    </source>
</reference>
<organism evidence="5 6">
    <name type="scientific">Turnera subulata</name>
    <dbReference type="NCBI Taxonomy" id="218843"/>
    <lineage>
        <taxon>Eukaryota</taxon>
        <taxon>Viridiplantae</taxon>
        <taxon>Streptophyta</taxon>
        <taxon>Embryophyta</taxon>
        <taxon>Tracheophyta</taxon>
        <taxon>Spermatophyta</taxon>
        <taxon>Magnoliopsida</taxon>
        <taxon>eudicotyledons</taxon>
        <taxon>Gunneridae</taxon>
        <taxon>Pentapetalae</taxon>
        <taxon>rosids</taxon>
        <taxon>fabids</taxon>
        <taxon>Malpighiales</taxon>
        <taxon>Passifloraceae</taxon>
        <taxon>Turnera</taxon>
    </lineage>
</organism>
<feature type="repeat" description="PPR" evidence="3">
    <location>
        <begin position="623"/>
        <end position="657"/>
    </location>
</feature>
<feature type="repeat" description="PPR" evidence="3">
    <location>
        <begin position="658"/>
        <end position="693"/>
    </location>
</feature>
<keyword evidence="6" id="KW-1185">Reference proteome</keyword>
<feature type="repeat" description="PPR" evidence="3">
    <location>
        <begin position="520"/>
        <end position="554"/>
    </location>
</feature>
<keyword evidence="2" id="KW-0677">Repeat</keyword>
<accession>A0A9Q0FML9</accession>
<evidence type="ECO:0000256" key="1">
    <source>
        <dbReference type="ARBA" id="ARBA00007626"/>
    </source>
</evidence>
<feature type="non-terminal residue" evidence="5">
    <location>
        <position position="1"/>
    </location>
</feature>
<dbReference type="PANTHER" id="PTHR47941">
    <property type="entry name" value="PENTATRICOPEPTIDE REPEAT-CONTAINING PROTEIN 3, MITOCHONDRIAL"/>
    <property type="match status" value="1"/>
</dbReference>
<dbReference type="Gene3D" id="1.25.40.10">
    <property type="entry name" value="Tetratricopeptide repeat domain"/>
    <property type="match status" value="4"/>
</dbReference>
<comment type="caution">
    <text evidence="5">The sequence shown here is derived from an EMBL/GenBank/DDBJ whole genome shotgun (WGS) entry which is preliminary data.</text>
</comment>
<dbReference type="NCBIfam" id="TIGR00756">
    <property type="entry name" value="PPR"/>
    <property type="match status" value="8"/>
</dbReference>
<dbReference type="InterPro" id="IPR011990">
    <property type="entry name" value="TPR-like_helical_dom_sf"/>
</dbReference>
<sequence length="826" mass="92142">VIFSPLQHSFTRTYTYTPDSRKDPPTLLFSNSPPSSSSAPPTITKPTGVFFTSPPNLVVREHDPLGRDVELFRRHRYSAGKLGPTSKGSAGAELVDGLVIKEGDYKLDMGRLAVNLPPSKPIFIYSAINRPLFCVTSTTLQHQLQPIPRQQQNTENTQVVVSVKEEEEAATTDHHHGSMLLDLVHSILSKPTLDESKCKELLPNLSPHLFHSLFLQSLPSLPNNNPYTSLHFFQFASYSNFPFTLPSYCLLLRFLLSSSPSPAPAARLLLIRLIDSHLPVHSPSPPTPLDIAAAMADLNPLYLPSLAPRVSDLLVHVCATQFRDPDLRLALDVFRFLAANALFPSSKTCNFLLSSLVDAHRLPMAYQVFDVMRRGAFPLDVYHYSTMIHALFKGGRHADAIVLFSQMLTLGVNPNHVTYNNVIHGLCTSGRLEEAFRFKYKMARQKVNPSVTTYSILINGLMKLERIDEANSLLREMCDKGLRPNEIVYNTLIAGLCNTGHIDEALKTRDDMMSRGLLPNSATLHSLIQGLCKTDQTGHAGQVLEEMQSRGVPVRQDTFTSFVHQLCLRSEFDSAVSLIRQQQKLWPNDEWLTTLFTGLCEVGKQSEAVQLGHMLLDEDFVPKTVTSNALIHGLCEAGNMQGGVKLLQQMLERGLVLDKKSYDIIILACCRQGKIEEGIKLIKEEMVERGIQPDIRTYNLLLHELFGMGKIEEAGILWDGCKKNGQLPNIYTYGVMINGYCKANKVEEGEYLLNELVSKKQKLNSRTVKMEIWRRPSGFDVNDVLTATDDVIGIRLANPSKIAVLGGSQSHGFLTTHLNGQNHRYP</sequence>
<evidence type="ECO:0000256" key="3">
    <source>
        <dbReference type="PROSITE-ProRule" id="PRU00708"/>
    </source>
</evidence>
<feature type="region of interest" description="Disordered" evidence="4">
    <location>
        <begin position="14"/>
        <end position="47"/>
    </location>
</feature>
<comment type="similarity">
    <text evidence="1">Belongs to the PPR family. P subfamily.</text>
</comment>
<dbReference type="InterPro" id="IPR002885">
    <property type="entry name" value="PPR_rpt"/>
</dbReference>
<dbReference type="Pfam" id="PF13041">
    <property type="entry name" value="PPR_2"/>
    <property type="match status" value="5"/>
</dbReference>
<evidence type="ECO:0008006" key="7">
    <source>
        <dbReference type="Google" id="ProtNLM"/>
    </source>
</evidence>
<dbReference type="OrthoDB" id="185373at2759"/>
<dbReference type="SUPFAM" id="SSF81901">
    <property type="entry name" value="HCP-like"/>
    <property type="match status" value="1"/>
</dbReference>
<evidence type="ECO:0000313" key="5">
    <source>
        <dbReference type="EMBL" id="KAJ4834318.1"/>
    </source>
</evidence>
<feature type="compositionally biased region" description="Low complexity" evidence="4">
    <location>
        <begin position="25"/>
        <end position="47"/>
    </location>
</feature>
<proteinExistence type="inferred from homology"/>
<feature type="repeat" description="PPR" evidence="3">
    <location>
        <begin position="694"/>
        <end position="728"/>
    </location>
</feature>
<feature type="repeat" description="PPR" evidence="3">
    <location>
        <begin position="450"/>
        <end position="484"/>
    </location>
</feature>
<feature type="non-terminal residue" evidence="5">
    <location>
        <position position="826"/>
    </location>
</feature>
<feature type="repeat" description="PPR" evidence="3">
    <location>
        <begin position="415"/>
        <end position="449"/>
    </location>
</feature>
<protein>
    <recommendedName>
        <fullName evidence="7">Pentacotripeptide-repeat region of PRORP domain-containing protein</fullName>
    </recommendedName>
</protein>
<evidence type="ECO:0000256" key="4">
    <source>
        <dbReference type="SAM" id="MobiDB-lite"/>
    </source>
</evidence>
<name>A0A9Q0FML9_9ROSI</name>
<feature type="repeat" description="PPR" evidence="3">
    <location>
        <begin position="380"/>
        <end position="414"/>
    </location>
</feature>
<dbReference type="EMBL" id="JAKUCV010004729">
    <property type="protein sequence ID" value="KAJ4834318.1"/>
    <property type="molecule type" value="Genomic_DNA"/>
</dbReference>
<evidence type="ECO:0000313" key="6">
    <source>
        <dbReference type="Proteomes" id="UP001141552"/>
    </source>
</evidence>
<reference evidence="5" key="1">
    <citation type="submission" date="2022-02" db="EMBL/GenBank/DDBJ databases">
        <authorList>
            <person name="Henning P.M."/>
            <person name="McCubbin A.G."/>
            <person name="Shore J.S."/>
        </authorList>
    </citation>
    <scope>NUCLEOTIDE SEQUENCE</scope>
    <source>
        <strain evidence="5">F60SS</strain>
        <tissue evidence="5">Leaves</tissue>
    </source>
</reference>